<evidence type="ECO:0000256" key="9">
    <source>
        <dbReference type="HAMAP-Rule" id="MF_00148"/>
    </source>
</evidence>
<keyword evidence="8 9" id="KW-0234">DNA repair</keyword>
<dbReference type="Pfam" id="PF03167">
    <property type="entry name" value="UDG"/>
    <property type="match status" value="1"/>
</dbReference>
<dbReference type="NCBIfam" id="NF003591">
    <property type="entry name" value="PRK05254.1-4"/>
    <property type="match status" value="1"/>
</dbReference>
<feature type="domain" description="Uracil-DNA glycosylase-like" evidence="12">
    <location>
        <begin position="67"/>
        <end position="227"/>
    </location>
</feature>
<name>A0ABS8D2N0_9NEIS</name>
<dbReference type="InterPro" id="IPR018085">
    <property type="entry name" value="Ura-DNA_Glyclase_AS"/>
</dbReference>
<dbReference type="InterPro" id="IPR005122">
    <property type="entry name" value="Uracil-DNA_glycosylase-like"/>
</dbReference>
<evidence type="ECO:0000313" key="14">
    <source>
        <dbReference type="Proteomes" id="UP001165395"/>
    </source>
</evidence>
<dbReference type="PANTHER" id="PTHR11264:SF0">
    <property type="entry name" value="URACIL-DNA GLYCOSYLASE"/>
    <property type="match status" value="1"/>
</dbReference>
<comment type="function">
    <text evidence="2 9 11">Excises uracil residues from the DNA which can arise as a result of misincorporation of dUMP residues by DNA polymerase or due to deamination of cytosine.</text>
</comment>
<evidence type="ECO:0000256" key="1">
    <source>
        <dbReference type="ARBA" id="ARBA00001400"/>
    </source>
</evidence>
<dbReference type="SMART" id="SM00986">
    <property type="entry name" value="UDG"/>
    <property type="match status" value="1"/>
</dbReference>
<accession>A0ABS8D2N0</accession>
<dbReference type="InterPro" id="IPR036895">
    <property type="entry name" value="Uracil-DNA_glycosylase-like_sf"/>
</dbReference>
<evidence type="ECO:0000256" key="10">
    <source>
        <dbReference type="PROSITE-ProRule" id="PRU10072"/>
    </source>
</evidence>
<proteinExistence type="inferred from homology"/>
<gene>
    <name evidence="9 13" type="primary">ung</name>
    <name evidence="13" type="ORF">LIN78_02665</name>
</gene>
<dbReference type="SUPFAM" id="SSF52141">
    <property type="entry name" value="Uracil-DNA glycosylase-like"/>
    <property type="match status" value="1"/>
</dbReference>
<keyword evidence="7 9" id="KW-0378">Hydrolase</keyword>
<evidence type="ECO:0000259" key="12">
    <source>
        <dbReference type="SMART" id="SM00986"/>
    </source>
</evidence>
<dbReference type="CDD" id="cd10027">
    <property type="entry name" value="UDG-F1-like"/>
    <property type="match status" value="1"/>
</dbReference>
<organism evidence="13 14">
    <name type="scientific">Leeia speluncae</name>
    <dbReference type="NCBI Taxonomy" id="2884804"/>
    <lineage>
        <taxon>Bacteria</taxon>
        <taxon>Pseudomonadati</taxon>
        <taxon>Pseudomonadota</taxon>
        <taxon>Betaproteobacteria</taxon>
        <taxon>Neisseriales</taxon>
        <taxon>Leeiaceae</taxon>
        <taxon>Leeia</taxon>
    </lineage>
</organism>
<dbReference type="HAMAP" id="MF_00148">
    <property type="entry name" value="UDG"/>
    <property type="match status" value="1"/>
</dbReference>
<keyword evidence="9" id="KW-0963">Cytoplasm</keyword>
<dbReference type="GO" id="GO:0004844">
    <property type="term" value="F:uracil DNA N-glycosylase activity"/>
    <property type="evidence" value="ECO:0007669"/>
    <property type="project" value="UniProtKB-EC"/>
</dbReference>
<dbReference type="EC" id="3.2.2.27" evidence="4 9"/>
<dbReference type="EMBL" id="JAJBZT010000001">
    <property type="protein sequence ID" value="MCB6182453.1"/>
    <property type="molecule type" value="Genomic_DNA"/>
</dbReference>
<evidence type="ECO:0000256" key="2">
    <source>
        <dbReference type="ARBA" id="ARBA00002631"/>
    </source>
</evidence>
<dbReference type="NCBIfam" id="NF003589">
    <property type="entry name" value="PRK05254.1-2"/>
    <property type="match status" value="1"/>
</dbReference>
<feature type="active site" description="Proton acceptor" evidence="9 10">
    <location>
        <position position="82"/>
    </location>
</feature>
<dbReference type="NCBIfam" id="TIGR00628">
    <property type="entry name" value="ung"/>
    <property type="match status" value="1"/>
</dbReference>
<evidence type="ECO:0000256" key="6">
    <source>
        <dbReference type="ARBA" id="ARBA00022763"/>
    </source>
</evidence>
<comment type="similarity">
    <text evidence="3 9 11">Belongs to the uracil-DNA glycosylase (UDG) superfamily. UNG family.</text>
</comment>
<keyword evidence="14" id="KW-1185">Reference proteome</keyword>
<sequence length="242" mass="27043">MQQNFMFQNETEFESITHQVAALPDAWKQILSNSLLDSAWEQVNALLAKEKEAGQTVYPTSLFTAFHLTKLDQIKIVILGQDPYHGEGEAHGLAFSVQKGVKIPPSLRNMFKEQLESNAITSAPVSGELSEWAKQGVLLLNTVLSVRKDKAGSHRGHGWETITNHLISVIANQSQPIVFLLWGSDAQKKKSLIPSHQLVLEAPHPSPLSSYRGFFGCNHFNKANEWLQERGVKPINWQLPNT</sequence>
<dbReference type="InterPro" id="IPR002043">
    <property type="entry name" value="UDG_fam1"/>
</dbReference>
<comment type="catalytic activity">
    <reaction evidence="1 9 11">
        <text>Hydrolyzes single-stranded DNA or mismatched double-stranded DNA and polynucleotides, releasing free uracil.</text>
        <dbReference type="EC" id="3.2.2.27"/>
    </reaction>
</comment>
<keyword evidence="6 9" id="KW-0227">DNA damage</keyword>
<dbReference type="Gene3D" id="3.40.470.10">
    <property type="entry name" value="Uracil-DNA glycosylase-like domain"/>
    <property type="match status" value="1"/>
</dbReference>
<evidence type="ECO:0000256" key="8">
    <source>
        <dbReference type="ARBA" id="ARBA00023204"/>
    </source>
</evidence>
<evidence type="ECO:0000313" key="13">
    <source>
        <dbReference type="EMBL" id="MCB6182453.1"/>
    </source>
</evidence>
<evidence type="ECO:0000256" key="3">
    <source>
        <dbReference type="ARBA" id="ARBA00008184"/>
    </source>
</evidence>
<dbReference type="SMART" id="SM00987">
    <property type="entry name" value="UreE_C"/>
    <property type="match status" value="1"/>
</dbReference>
<evidence type="ECO:0000256" key="7">
    <source>
        <dbReference type="ARBA" id="ARBA00022801"/>
    </source>
</evidence>
<comment type="caution">
    <text evidence="13">The sequence shown here is derived from an EMBL/GenBank/DDBJ whole genome shotgun (WGS) entry which is preliminary data.</text>
</comment>
<reference evidence="13" key="1">
    <citation type="submission" date="2021-10" db="EMBL/GenBank/DDBJ databases">
        <title>The complete genome sequence of Leeia sp. TBRC 13508.</title>
        <authorList>
            <person name="Charoenyingcharoen P."/>
            <person name="Yukphan P."/>
        </authorList>
    </citation>
    <scope>NUCLEOTIDE SEQUENCE</scope>
    <source>
        <strain evidence="13">TBRC 13508</strain>
    </source>
</reference>
<dbReference type="PROSITE" id="PS00130">
    <property type="entry name" value="U_DNA_GLYCOSYLASE"/>
    <property type="match status" value="1"/>
</dbReference>
<dbReference type="NCBIfam" id="NF003592">
    <property type="entry name" value="PRK05254.1-5"/>
    <property type="match status" value="1"/>
</dbReference>
<comment type="subcellular location">
    <subcellularLocation>
        <location evidence="9">Cytoplasm</location>
    </subcellularLocation>
</comment>
<evidence type="ECO:0000256" key="5">
    <source>
        <dbReference type="ARBA" id="ARBA00018429"/>
    </source>
</evidence>
<dbReference type="PANTHER" id="PTHR11264">
    <property type="entry name" value="URACIL-DNA GLYCOSYLASE"/>
    <property type="match status" value="1"/>
</dbReference>
<keyword evidence="13" id="KW-0326">Glycosidase</keyword>
<protein>
    <recommendedName>
        <fullName evidence="5 9">Uracil-DNA glycosylase</fullName>
        <shortName evidence="9">UDG</shortName>
        <ecNumber evidence="4 9">3.2.2.27</ecNumber>
    </recommendedName>
</protein>
<dbReference type="NCBIfam" id="NF003588">
    <property type="entry name" value="PRK05254.1-1"/>
    <property type="match status" value="1"/>
</dbReference>
<evidence type="ECO:0000256" key="11">
    <source>
        <dbReference type="RuleBase" id="RU003780"/>
    </source>
</evidence>
<dbReference type="Proteomes" id="UP001165395">
    <property type="component" value="Unassembled WGS sequence"/>
</dbReference>
<evidence type="ECO:0000256" key="4">
    <source>
        <dbReference type="ARBA" id="ARBA00012030"/>
    </source>
</evidence>